<dbReference type="Gene3D" id="1.10.287.370">
    <property type="match status" value="1"/>
</dbReference>
<dbReference type="Pfam" id="PF02996">
    <property type="entry name" value="Prefoldin"/>
    <property type="match status" value="1"/>
</dbReference>
<organism evidence="2">
    <name type="scientific">Moina brachiata</name>
    <dbReference type="NCBI Taxonomy" id="675436"/>
    <lineage>
        <taxon>Eukaryota</taxon>
        <taxon>Metazoa</taxon>
        <taxon>Ecdysozoa</taxon>
        <taxon>Arthropoda</taxon>
        <taxon>Crustacea</taxon>
        <taxon>Branchiopoda</taxon>
        <taxon>Diplostraca</taxon>
        <taxon>Cladocera</taxon>
        <taxon>Anomopoda</taxon>
        <taxon>Moinidae</taxon>
        <taxon>Moina</taxon>
    </lineage>
</organism>
<proteinExistence type="evidence at transcript level"/>
<dbReference type="EMBL" id="LR023801">
    <property type="protein sequence ID" value="SVE93420.1"/>
    <property type="molecule type" value="mRNA"/>
</dbReference>
<accession>A0A4Y7NJL3</accession>
<dbReference type="AlphaFoldDB" id="A0A4Y7NJL3"/>
<dbReference type="GO" id="GO:0045944">
    <property type="term" value="P:positive regulation of transcription by RNA polymerase II"/>
    <property type="evidence" value="ECO:0007669"/>
    <property type="project" value="TreeGrafter"/>
</dbReference>
<sequence length="147" mass="16590">MAYHPSSEIHQYEDFLNEVLRNNLKACLKLRSTFKSEIEEYVKLKKALEQLSQVPTTPLKTQVDLGCGFFAQAEVPETEKLLLSVGFGFFLSLTHTEAFAFIDKKVGLLSQRVEVLEKEASQINADIKLVLSNLGKLQGFPDEIENL</sequence>
<dbReference type="CDD" id="cd23158">
    <property type="entry name" value="Prefoldin_UXT"/>
    <property type="match status" value="1"/>
</dbReference>
<dbReference type="GO" id="GO:0003714">
    <property type="term" value="F:transcription corepressor activity"/>
    <property type="evidence" value="ECO:0007669"/>
    <property type="project" value="InterPro"/>
</dbReference>
<comment type="similarity">
    <text evidence="1">Belongs to the UXT family.</text>
</comment>
<dbReference type="PANTHER" id="PTHR13345:SF9">
    <property type="entry name" value="PROTEIN UXT"/>
    <property type="match status" value="1"/>
</dbReference>
<dbReference type="GO" id="GO:0000122">
    <property type="term" value="P:negative regulation of transcription by RNA polymerase II"/>
    <property type="evidence" value="ECO:0007669"/>
    <property type="project" value="InterPro"/>
</dbReference>
<dbReference type="InterPro" id="IPR003994">
    <property type="entry name" value="UXT"/>
</dbReference>
<evidence type="ECO:0000313" key="2">
    <source>
        <dbReference type="EMBL" id="SVE93420.1"/>
    </source>
</evidence>
<evidence type="ECO:0000256" key="1">
    <source>
        <dbReference type="ARBA" id="ARBA00007666"/>
    </source>
</evidence>
<dbReference type="InterPro" id="IPR009053">
    <property type="entry name" value="Prefoldin"/>
</dbReference>
<dbReference type="SUPFAM" id="SSF46579">
    <property type="entry name" value="Prefoldin"/>
    <property type="match status" value="1"/>
</dbReference>
<dbReference type="PRINTS" id="PR01502">
    <property type="entry name" value="UXTPROTEIN"/>
</dbReference>
<protein>
    <submittedName>
        <fullName evidence="2">EOG090X0MWD</fullName>
    </submittedName>
</protein>
<gene>
    <name evidence="2" type="primary">EOG090X0MWD</name>
</gene>
<dbReference type="GO" id="GO:0016592">
    <property type="term" value="C:mediator complex"/>
    <property type="evidence" value="ECO:0007669"/>
    <property type="project" value="TreeGrafter"/>
</dbReference>
<name>A0A4Y7NJL3_9CRUS</name>
<dbReference type="PANTHER" id="PTHR13345">
    <property type="entry name" value="MEDIATOR OF RNA POLYMERASE II TRANSCRIPTION SUBUNIT 10"/>
    <property type="match status" value="1"/>
</dbReference>
<dbReference type="InterPro" id="IPR004127">
    <property type="entry name" value="Prefoldin_subunit_alpha"/>
</dbReference>
<reference evidence="2" key="1">
    <citation type="submission" date="2018-08" db="EMBL/GenBank/DDBJ databases">
        <authorList>
            <person name="Cornetti L."/>
        </authorList>
    </citation>
    <scope>NUCLEOTIDE SEQUENCE</scope>
    <source>
        <strain evidence="2">DE-FRO-2-1</strain>
    </source>
</reference>